<dbReference type="RefSeq" id="WP_036845193.1">
    <property type="nucleotide sequence ID" value="NZ_JQJD01000001.1"/>
</dbReference>
<dbReference type="PANTHER" id="PTHR13696:SF52">
    <property type="entry name" value="PARA FAMILY PROTEIN CT_582"/>
    <property type="match status" value="1"/>
</dbReference>
<proteinExistence type="predicted"/>
<dbReference type="Proteomes" id="UP000030125">
    <property type="component" value="Unassembled WGS sequence"/>
</dbReference>
<dbReference type="InterPro" id="IPR050678">
    <property type="entry name" value="DNA_Partitioning_ATPase"/>
</dbReference>
<evidence type="ECO:0000313" key="2">
    <source>
        <dbReference type="EMBL" id="KGN83321.1"/>
    </source>
</evidence>
<dbReference type="InterPro" id="IPR002586">
    <property type="entry name" value="CobQ/CobB/MinD/ParA_Nub-bd_dom"/>
</dbReference>
<evidence type="ECO:0000259" key="1">
    <source>
        <dbReference type="Pfam" id="PF01656"/>
    </source>
</evidence>
<comment type="caution">
    <text evidence="2">The sequence shown here is derived from an EMBL/GenBank/DDBJ whole genome shotgun (WGS) entry which is preliminary data.</text>
</comment>
<organism evidence="2 3">
    <name type="scientific">Porphyromonas cangingivalis</name>
    <dbReference type="NCBI Taxonomy" id="36874"/>
    <lineage>
        <taxon>Bacteria</taxon>
        <taxon>Pseudomonadati</taxon>
        <taxon>Bacteroidota</taxon>
        <taxon>Bacteroidia</taxon>
        <taxon>Bacteroidales</taxon>
        <taxon>Porphyromonadaceae</taxon>
        <taxon>Porphyromonas</taxon>
    </lineage>
</organism>
<feature type="domain" description="CobQ/CobB/MinD/ParA nucleotide binding" evidence="1">
    <location>
        <begin position="8"/>
        <end position="215"/>
    </location>
</feature>
<reference evidence="2 3" key="1">
    <citation type="submission" date="2014-08" db="EMBL/GenBank/DDBJ databases">
        <title>Porphyromonas cangingivalis strain:COT-109_OH1386 Genome sequencing.</title>
        <authorList>
            <person name="Wallis C."/>
            <person name="Deusch O."/>
            <person name="O'Flynn C."/>
            <person name="Davis I."/>
            <person name="Jospin G."/>
            <person name="Darling A.E."/>
            <person name="Coil D.A."/>
            <person name="Alexiev A."/>
            <person name="Horsfall A."/>
            <person name="Kirkwood N."/>
            <person name="Harris S."/>
            <person name="Eisen J.A."/>
        </authorList>
    </citation>
    <scope>NUCLEOTIDE SEQUENCE [LARGE SCALE GENOMIC DNA]</scope>
    <source>
        <strain evidence="3">COT-109 OH1386</strain>
    </source>
</reference>
<sequence length="260" mass="29142">MKKKPVFIAFSTQKGGVGKTTFTVLTASYLHYACGYNLIVVDCDYPQFSINAMRQRDAQGVDRNPALQELAATQFSELQKPTYTILCATAEAAVDTVREYLETHESDTDFVFFDLPGTINNDGVLTTLSNMDYIFTPISADRISLESTLSFSAIIKEVITDNTDTANKGIYLFWNMVDGREKTPLYTMYEKVIAELGLPVLKTAVPNTTRYKKEVMDEGTTLFRSTIFPASRTLLKGSRLKELVEEILSIVKPEAYGREE</sequence>
<protein>
    <submittedName>
        <fullName evidence="2">Conjugal transfer protein TraA</fullName>
    </submittedName>
</protein>
<dbReference type="InterPro" id="IPR027417">
    <property type="entry name" value="P-loop_NTPase"/>
</dbReference>
<gene>
    <name evidence="2" type="ORF">HQ35_00705</name>
</gene>
<dbReference type="PANTHER" id="PTHR13696">
    <property type="entry name" value="P-LOOP CONTAINING NUCLEOSIDE TRIPHOSPHATE HYDROLASE"/>
    <property type="match status" value="1"/>
</dbReference>
<dbReference type="SUPFAM" id="SSF52540">
    <property type="entry name" value="P-loop containing nucleoside triphosphate hydrolases"/>
    <property type="match status" value="1"/>
</dbReference>
<evidence type="ECO:0000313" key="3">
    <source>
        <dbReference type="Proteomes" id="UP000030125"/>
    </source>
</evidence>
<accession>A0A0A2EWS2</accession>
<dbReference type="Pfam" id="PF01656">
    <property type="entry name" value="CbiA"/>
    <property type="match status" value="1"/>
</dbReference>
<dbReference type="Gene3D" id="3.40.50.300">
    <property type="entry name" value="P-loop containing nucleotide triphosphate hydrolases"/>
    <property type="match status" value="1"/>
</dbReference>
<dbReference type="CDD" id="cd02042">
    <property type="entry name" value="ParAB_family"/>
    <property type="match status" value="1"/>
</dbReference>
<dbReference type="AlphaFoldDB" id="A0A0A2EWS2"/>
<dbReference type="EMBL" id="JQJD01000001">
    <property type="protein sequence ID" value="KGN83321.1"/>
    <property type="molecule type" value="Genomic_DNA"/>
</dbReference>
<name>A0A0A2EWS2_PORCN</name>
<dbReference type="OrthoDB" id="978593at2"/>
<keyword evidence="3" id="KW-1185">Reference proteome</keyword>